<keyword evidence="3" id="KW-0472">Membrane</keyword>
<feature type="transmembrane region" description="Helical" evidence="3">
    <location>
        <begin position="614"/>
        <end position="634"/>
    </location>
</feature>
<feature type="region of interest" description="Disordered" evidence="2">
    <location>
        <begin position="917"/>
        <end position="948"/>
    </location>
</feature>
<dbReference type="SMART" id="SM01411">
    <property type="entry name" value="Ephrin_rec_like"/>
    <property type="match status" value="2"/>
</dbReference>
<feature type="domain" description="EGF-like" evidence="4">
    <location>
        <begin position="152"/>
        <end position="199"/>
    </location>
</feature>
<dbReference type="EMBL" id="BRYB01000700">
    <property type="protein sequence ID" value="GMI35671.1"/>
    <property type="molecule type" value="Genomic_DNA"/>
</dbReference>
<dbReference type="PANTHER" id="PTHR11319">
    <property type="entry name" value="G PROTEIN-COUPLED RECEPTOR-RELATED"/>
    <property type="match status" value="1"/>
</dbReference>
<comment type="caution">
    <text evidence="1">Lacks conserved residue(s) required for the propagation of feature annotation.</text>
</comment>
<dbReference type="NCBIfam" id="TIGR02167">
    <property type="entry name" value="Liste_lipo_26"/>
    <property type="match status" value="1"/>
</dbReference>
<keyword evidence="1" id="KW-0245">EGF-like domain</keyword>
<proteinExistence type="predicted"/>
<keyword evidence="3" id="KW-1133">Transmembrane helix</keyword>
<keyword evidence="6" id="KW-1185">Reference proteome</keyword>
<protein>
    <recommendedName>
        <fullName evidence="4">EGF-like domain-containing protein</fullName>
    </recommendedName>
</protein>
<accession>A0ABQ6MXH4</accession>
<dbReference type="PROSITE" id="PS01186">
    <property type="entry name" value="EGF_2"/>
    <property type="match status" value="1"/>
</dbReference>
<evidence type="ECO:0000256" key="3">
    <source>
        <dbReference type="SAM" id="Phobius"/>
    </source>
</evidence>
<evidence type="ECO:0000256" key="2">
    <source>
        <dbReference type="SAM" id="MobiDB-lite"/>
    </source>
</evidence>
<dbReference type="Gene3D" id="2.10.50.10">
    <property type="entry name" value="Tumor Necrosis Factor Receptor, subunit A, domain 2"/>
    <property type="match status" value="1"/>
</dbReference>
<evidence type="ECO:0000313" key="6">
    <source>
        <dbReference type="Proteomes" id="UP001165060"/>
    </source>
</evidence>
<dbReference type="Gene3D" id="2.10.25.10">
    <property type="entry name" value="Laminin"/>
    <property type="match status" value="1"/>
</dbReference>
<reference evidence="5 6" key="1">
    <citation type="journal article" date="2023" name="Commun. Biol.">
        <title>Genome analysis of Parmales, the sister group of diatoms, reveals the evolutionary specialization of diatoms from phago-mixotrophs to photoautotrophs.</title>
        <authorList>
            <person name="Ban H."/>
            <person name="Sato S."/>
            <person name="Yoshikawa S."/>
            <person name="Yamada K."/>
            <person name="Nakamura Y."/>
            <person name="Ichinomiya M."/>
            <person name="Sato N."/>
            <person name="Blanc-Mathieu R."/>
            <person name="Endo H."/>
            <person name="Kuwata A."/>
            <person name="Ogata H."/>
        </authorList>
    </citation>
    <scope>NUCLEOTIDE SEQUENCE [LARGE SCALE GENOMIC DNA]</scope>
</reference>
<evidence type="ECO:0000313" key="5">
    <source>
        <dbReference type="EMBL" id="GMI35671.1"/>
    </source>
</evidence>
<dbReference type="PROSITE" id="PS50026">
    <property type="entry name" value="EGF_3"/>
    <property type="match status" value="1"/>
</dbReference>
<name>A0ABQ6MXH4_9STRA</name>
<feature type="transmembrane region" description="Helical" evidence="3">
    <location>
        <begin position="552"/>
        <end position="570"/>
    </location>
</feature>
<keyword evidence="3" id="KW-0812">Transmembrane</keyword>
<feature type="transmembrane region" description="Helical" evidence="3">
    <location>
        <begin position="669"/>
        <end position="690"/>
    </location>
</feature>
<dbReference type="Pfam" id="PF07699">
    <property type="entry name" value="Ephrin_rec_like"/>
    <property type="match status" value="1"/>
</dbReference>
<dbReference type="InterPro" id="IPR005046">
    <property type="entry name" value="DUF285"/>
</dbReference>
<feature type="transmembrane region" description="Helical" evidence="3">
    <location>
        <begin position="582"/>
        <end position="602"/>
    </location>
</feature>
<feature type="transmembrane region" description="Helical" evidence="3">
    <location>
        <begin position="836"/>
        <end position="856"/>
    </location>
</feature>
<feature type="transmembrane region" description="Helical" evidence="3">
    <location>
        <begin position="456"/>
        <end position="477"/>
    </location>
</feature>
<evidence type="ECO:0000259" key="4">
    <source>
        <dbReference type="PROSITE" id="PS50026"/>
    </source>
</evidence>
<sequence>MDYLFFEMSDFNEDIGGWITSSVTDMTGTFALATAFDQDIGGWDTSQCTDMRNMFRGATAFDQDVSGWDVSAVGENGLDGMFNGATAMNQDLSSWCVDDISDGDYDDYEFGNAGVDPNWGTSDGNCPTPCTTGADDNACQNIGWEGDNCETDIDACVDNPCDLDATCADKAAPGLNDAGGRTCTCNPGYEGDGEDRNCAASSCVATEISTDDGTDGDFYCINGGTIGGTTTACTCTCTGTYSDATQFGCTECPAATYAASPGTSACSMCPAGTMSGGSGATACIPCLPGTYTSGDGTAICAACEIGTASPPGNADKTHCEACNEVSVAPAAGYPACTSCPAFQVANEERSLCVTMEGYYLGADGVLTTVPDGARVDASGMNVSTLSLEKGYWRATRTSTDVLRCLSEDHCLGGVELSEFCREGYTGPMCAVCTKGYAATGSGEDLDCQECNGSTTAVIAAGSAAFFLVFGFFAYRLLKMKGSALEAIEAAADGMEKATDAYEDNEVVDKFGFVSSLKEKYQPPAKIILSYFQIVSGLSFVFDLKFPKVFTDMLNSVSIVVSLQFISFMPMGCISTTNFHSSLVGYTMSPLVLFAAMLLLYRATKDHNPAFANRVFSYFLAITFLILPSVSIKIFSTWACRIFDDGYGSYLKVDYSIDCESADHIWYQAYAYIMILIYPIGIPLMYFVLLYRKRAMLDPGQEQFTFAEGSEEAGLKKAVEERKKLELGDPGLASLSFLYGSYEPQQWWFEVFETIRRLALTGGLLWMDPGTSGQIAGSMVMCLGSMRVYAGYKPFIEESHDLLAETAQWQLFFTMFAALLIRVNVEDETVQDKAMLDAMLCLVQFVGFAVGLVKYLFCNVIGDVERAKLEVMEARRKAKKAKEMASAGLKEGKRRASISFDAGKKRASISFGAGKRRASNSFEQARQRFGSGDSAASGGSSDGGGDEPVVRMDAVDLDLASTKTATKKGFNL</sequence>
<dbReference type="InterPro" id="IPR000742">
    <property type="entry name" value="EGF"/>
</dbReference>
<organism evidence="5 6">
    <name type="scientific">Tetraparma gracilis</name>
    <dbReference type="NCBI Taxonomy" id="2962635"/>
    <lineage>
        <taxon>Eukaryota</taxon>
        <taxon>Sar</taxon>
        <taxon>Stramenopiles</taxon>
        <taxon>Ochrophyta</taxon>
        <taxon>Bolidophyceae</taxon>
        <taxon>Parmales</taxon>
        <taxon>Triparmaceae</taxon>
        <taxon>Tetraparma</taxon>
    </lineage>
</organism>
<dbReference type="Pfam" id="PF03382">
    <property type="entry name" value="DUF285"/>
    <property type="match status" value="1"/>
</dbReference>
<evidence type="ECO:0000256" key="1">
    <source>
        <dbReference type="PROSITE-ProRule" id="PRU00076"/>
    </source>
</evidence>
<gene>
    <name evidence="5" type="ORF">TeGR_g12331</name>
</gene>
<dbReference type="InterPro" id="IPR011889">
    <property type="entry name" value="Liste_lipo_26"/>
</dbReference>
<dbReference type="Proteomes" id="UP001165060">
    <property type="component" value="Unassembled WGS sequence"/>
</dbReference>
<comment type="caution">
    <text evidence="5">The sequence shown here is derived from an EMBL/GenBank/DDBJ whole genome shotgun (WGS) entry which is preliminary data.</text>
</comment>
<dbReference type="PANTHER" id="PTHR11319:SF35">
    <property type="entry name" value="OUTER MEMBRANE PROTEIN PMPC-RELATED"/>
    <property type="match status" value="1"/>
</dbReference>
<dbReference type="CDD" id="cd00054">
    <property type="entry name" value="EGF_CA"/>
    <property type="match status" value="1"/>
</dbReference>
<dbReference type="CDD" id="cd00185">
    <property type="entry name" value="TNFRSF"/>
    <property type="match status" value="1"/>
</dbReference>
<feature type="compositionally biased region" description="Low complexity" evidence="2">
    <location>
        <begin position="929"/>
        <end position="938"/>
    </location>
</feature>
<dbReference type="InterPro" id="IPR011641">
    <property type="entry name" value="Tyr-kin_ephrin_A/B_rcpt-like"/>
</dbReference>